<dbReference type="PANTHER" id="PTHR30160">
    <property type="entry name" value="TETRAACYLDISACCHARIDE 4'-KINASE-RELATED"/>
    <property type="match status" value="1"/>
</dbReference>
<gene>
    <name evidence="3" type="ORF">SAMN05428998_101712</name>
</gene>
<dbReference type="Proteomes" id="UP000192917">
    <property type="component" value="Unassembled WGS sequence"/>
</dbReference>
<accession>A0A1Y6B7X5</accession>
<dbReference type="InterPro" id="IPR002201">
    <property type="entry name" value="Glyco_trans_9"/>
</dbReference>
<keyword evidence="4" id="KW-1185">Reference proteome</keyword>
<dbReference type="EMBL" id="FWZX01000001">
    <property type="protein sequence ID" value="SME94783.1"/>
    <property type="molecule type" value="Genomic_DNA"/>
</dbReference>
<evidence type="ECO:0000313" key="4">
    <source>
        <dbReference type="Proteomes" id="UP000192917"/>
    </source>
</evidence>
<evidence type="ECO:0000313" key="3">
    <source>
        <dbReference type="EMBL" id="SME94783.1"/>
    </source>
</evidence>
<dbReference type="GO" id="GO:0005829">
    <property type="term" value="C:cytosol"/>
    <property type="evidence" value="ECO:0007669"/>
    <property type="project" value="TreeGrafter"/>
</dbReference>
<dbReference type="GO" id="GO:0009244">
    <property type="term" value="P:lipopolysaccharide core region biosynthetic process"/>
    <property type="evidence" value="ECO:0007669"/>
    <property type="project" value="TreeGrafter"/>
</dbReference>
<dbReference type="SUPFAM" id="SSF53756">
    <property type="entry name" value="UDP-Glycosyltransferase/glycogen phosphorylase"/>
    <property type="match status" value="1"/>
</dbReference>
<dbReference type="GO" id="GO:0008713">
    <property type="term" value="F:ADP-heptose-lipopolysaccharide heptosyltransferase activity"/>
    <property type="evidence" value="ECO:0007669"/>
    <property type="project" value="TreeGrafter"/>
</dbReference>
<name>A0A1Y6B7X5_9PROT</name>
<evidence type="ECO:0000256" key="2">
    <source>
        <dbReference type="ARBA" id="ARBA00022679"/>
    </source>
</evidence>
<dbReference type="InterPro" id="IPR051199">
    <property type="entry name" value="LPS_LOS_Heptosyltrfase"/>
</dbReference>
<proteinExistence type="predicted"/>
<dbReference type="Gene3D" id="3.40.50.2000">
    <property type="entry name" value="Glycogen Phosphorylase B"/>
    <property type="match status" value="2"/>
</dbReference>
<sequence>MPSPRPDPEPAPDPGPDPESVLIYVGLDLLGDGLMKLPFLRAVRRAWPAARVTWLAGKGRTVFAHELAPAVAGLLDEVLEDQGIGLRAGELLRRPLPGRRFDLILDTQRRGLTTLILRRIRHRRFVSATGGWLLSDRRGPRRRPPRMVDQLLELASVARWGAAGGPLDPSGSVAVPRALAEAAAAALPGGPRRLLLCPGAGGKLKCWPLESYLALAAEAAAGGWAPAFLLGPQEQGWRERIAAILPDADFPLERMPEASPLASLALAARCRVAVANDAGPGHLCAAAGVPLVSLFGPTAPAKFAPWTGQGRGRGRILRAQDFGGAGSEGQMAAIPLAAVRQAVEELSAAGFGG</sequence>
<dbReference type="AlphaFoldDB" id="A0A1Y6B7X5"/>
<reference evidence="3 4" key="1">
    <citation type="submission" date="2017-04" db="EMBL/GenBank/DDBJ databases">
        <authorList>
            <person name="Afonso C.L."/>
            <person name="Miller P.J."/>
            <person name="Scott M.A."/>
            <person name="Spackman E."/>
            <person name="Goraichik I."/>
            <person name="Dimitrov K.M."/>
            <person name="Suarez D.L."/>
            <person name="Swayne D.E."/>
        </authorList>
    </citation>
    <scope>NUCLEOTIDE SEQUENCE [LARGE SCALE GENOMIC DNA]</scope>
    <source>
        <strain evidence="3 4">USBA 355</strain>
    </source>
</reference>
<dbReference type="Pfam" id="PF01075">
    <property type="entry name" value="Glyco_transf_9"/>
    <property type="match status" value="1"/>
</dbReference>
<keyword evidence="2 3" id="KW-0808">Transferase</keyword>
<dbReference type="PANTHER" id="PTHR30160:SF7">
    <property type="entry name" value="ADP-HEPTOSE--LPS HEPTOSYLTRANSFERASE 2"/>
    <property type="match status" value="1"/>
</dbReference>
<protein>
    <submittedName>
        <fullName evidence="3">ADP-heptose:LPS heptosyltransferase</fullName>
    </submittedName>
</protein>
<dbReference type="RefSeq" id="WP_085121026.1">
    <property type="nucleotide sequence ID" value="NZ_FWZX01000001.1"/>
</dbReference>
<organism evidence="3 4">
    <name type="scientific">Tistlia consotensis USBA 355</name>
    <dbReference type="NCBI Taxonomy" id="560819"/>
    <lineage>
        <taxon>Bacteria</taxon>
        <taxon>Pseudomonadati</taxon>
        <taxon>Pseudomonadota</taxon>
        <taxon>Alphaproteobacteria</taxon>
        <taxon>Rhodospirillales</taxon>
        <taxon>Rhodovibrionaceae</taxon>
        <taxon>Tistlia</taxon>
    </lineage>
</organism>
<dbReference type="STRING" id="560819.SAMN05428998_101712"/>
<keyword evidence="1" id="KW-0328">Glycosyltransferase</keyword>
<evidence type="ECO:0000256" key="1">
    <source>
        <dbReference type="ARBA" id="ARBA00022676"/>
    </source>
</evidence>